<sequence length="613" mass="66562">MTAETSPLYLGLDCSTQALKAVLTTSSLHVISEYRVDFSKDLPHYGTKSGVLVDETDGSIMAPVKMYVEAMDRVMDGLKSQNVDFSRIKAVSGAAAQHSIILLTSEFTSSISSANLEASQPLAAQFNVDSLLASPYATNWQDSTTGKQCREMEEAVHAAHGQQGDSPAMTMAKVTGSSAHERFSGPQAKKVFQNAQPTWQRTAHICLLSSFLTTLLCADGKVRGPDESDASGMNLWDLSESGGRQWNEALLRSVVGGDEGEAKRLREMLGPVEQDPRVSAGTIGDWFQKRYGFPADCQVAYLTGDNPATLLSFALESGDAIVSLGTSDTVLLATERYQPHPNYHVFPHPAGDDIAGTKRYMGMLCYKNGSLAREYIRDKLPGGQSSWESFNEAVTTQSIPRPGQQDDDFTFGFYYPKHEIIPRGVQGLFRVKQDAKGNLTLTEATGGKEGDLDPAGGITWSTADARRILESQFLSFKSRIQQLLPEDARTQGLKRIYVAGGASANPVIVQLLSTILNGPVYTTSDGTAQGCAVGGAYRAAWSWHCLQAKKTGAKELDFAHFVNEMTSHQRDGVALSGGGVLAQPDEEQAKVYQELLPSWQKAEQMVIERCRST</sequence>
<evidence type="ECO:0000313" key="1">
    <source>
        <dbReference type="EMBL" id="KAJ9105115.1"/>
    </source>
</evidence>
<evidence type="ECO:0000313" key="2">
    <source>
        <dbReference type="Proteomes" id="UP001230649"/>
    </source>
</evidence>
<dbReference type="EMBL" id="JASBWS010000050">
    <property type="protein sequence ID" value="KAJ9105115.1"/>
    <property type="molecule type" value="Genomic_DNA"/>
</dbReference>
<keyword evidence="2" id="KW-1185">Reference proteome</keyword>
<proteinExistence type="predicted"/>
<reference evidence="1" key="1">
    <citation type="submission" date="2023-04" db="EMBL/GenBank/DDBJ databases">
        <title>Draft Genome sequencing of Naganishia species isolated from polar environments using Oxford Nanopore Technology.</title>
        <authorList>
            <person name="Leo P."/>
            <person name="Venkateswaran K."/>
        </authorList>
    </citation>
    <scope>NUCLEOTIDE SEQUENCE</scope>
    <source>
        <strain evidence="1">MNA-CCFEE 5262</strain>
    </source>
</reference>
<dbReference type="Proteomes" id="UP001230649">
    <property type="component" value="Unassembled WGS sequence"/>
</dbReference>
<accession>A0ACC2W047</accession>
<gene>
    <name evidence="1" type="ORF">QFC20_004402</name>
</gene>
<comment type="caution">
    <text evidence="1">The sequence shown here is derived from an EMBL/GenBank/DDBJ whole genome shotgun (WGS) entry which is preliminary data.</text>
</comment>
<organism evidence="1 2">
    <name type="scientific">Naganishia adeliensis</name>
    <dbReference type="NCBI Taxonomy" id="92952"/>
    <lineage>
        <taxon>Eukaryota</taxon>
        <taxon>Fungi</taxon>
        <taxon>Dikarya</taxon>
        <taxon>Basidiomycota</taxon>
        <taxon>Agaricomycotina</taxon>
        <taxon>Tremellomycetes</taxon>
        <taxon>Filobasidiales</taxon>
        <taxon>Filobasidiaceae</taxon>
        <taxon>Naganishia</taxon>
    </lineage>
</organism>
<name>A0ACC2W047_9TREE</name>
<protein>
    <submittedName>
        <fullName evidence="1">Uncharacterized protein</fullName>
    </submittedName>
</protein>